<proteinExistence type="predicted"/>
<organism evidence="1 2">
    <name type="scientific">Dreissena polymorpha</name>
    <name type="common">Zebra mussel</name>
    <name type="synonym">Mytilus polymorpha</name>
    <dbReference type="NCBI Taxonomy" id="45954"/>
    <lineage>
        <taxon>Eukaryota</taxon>
        <taxon>Metazoa</taxon>
        <taxon>Spiralia</taxon>
        <taxon>Lophotrochozoa</taxon>
        <taxon>Mollusca</taxon>
        <taxon>Bivalvia</taxon>
        <taxon>Autobranchia</taxon>
        <taxon>Heteroconchia</taxon>
        <taxon>Euheterodonta</taxon>
        <taxon>Imparidentia</taxon>
        <taxon>Neoheterodontei</taxon>
        <taxon>Myida</taxon>
        <taxon>Dreissenoidea</taxon>
        <taxon>Dreissenidae</taxon>
        <taxon>Dreissena</taxon>
    </lineage>
</organism>
<keyword evidence="2" id="KW-1185">Reference proteome</keyword>
<dbReference type="AlphaFoldDB" id="A0A9D4F7N6"/>
<reference evidence="1" key="2">
    <citation type="submission" date="2020-11" db="EMBL/GenBank/DDBJ databases">
        <authorList>
            <person name="McCartney M.A."/>
            <person name="Auch B."/>
            <person name="Kono T."/>
            <person name="Mallez S."/>
            <person name="Becker A."/>
            <person name="Gohl D.M."/>
            <person name="Silverstein K.A.T."/>
            <person name="Koren S."/>
            <person name="Bechman K.B."/>
            <person name="Herman A."/>
            <person name="Abrahante J.E."/>
            <person name="Garbe J."/>
        </authorList>
    </citation>
    <scope>NUCLEOTIDE SEQUENCE</scope>
    <source>
        <strain evidence="1">Duluth1</strain>
        <tissue evidence="1">Whole animal</tissue>
    </source>
</reference>
<evidence type="ECO:0000313" key="1">
    <source>
        <dbReference type="EMBL" id="KAH3792811.1"/>
    </source>
</evidence>
<comment type="caution">
    <text evidence="1">The sequence shown here is derived from an EMBL/GenBank/DDBJ whole genome shotgun (WGS) entry which is preliminary data.</text>
</comment>
<protein>
    <submittedName>
        <fullName evidence="1">Uncharacterized protein</fullName>
    </submittedName>
</protein>
<sequence>MKEQELANGMDVITEKSKIIKNSTTDTIADITMNVEKLEKLTSFKYLAQSLLRMVPVPLRSE</sequence>
<name>A0A9D4F7N6_DREPO</name>
<gene>
    <name evidence="1" type="ORF">DPMN_146310</name>
</gene>
<dbReference type="EMBL" id="JAIWYP010000007">
    <property type="protein sequence ID" value="KAH3792811.1"/>
    <property type="molecule type" value="Genomic_DNA"/>
</dbReference>
<evidence type="ECO:0000313" key="2">
    <source>
        <dbReference type="Proteomes" id="UP000828390"/>
    </source>
</evidence>
<reference evidence="1" key="1">
    <citation type="journal article" date="2019" name="bioRxiv">
        <title>The Genome of the Zebra Mussel, Dreissena polymorpha: A Resource for Invasive Species Research.</title>
        <authorList>
            <person name="McCartney M.A."/>
            <person name="Auch B."/>
            <person name="Kono T."/>
            <person name="Mallez S."/>
            <person name="Zhang Y."/>
            <person name="Obille A."/>
            <person name="Becker A."/>
            <person name="Abrahante J.E."/>
            <person name="Garbe J."/>
            <person name="Badalamenti J.P."/>
            <person name="Herman A."/>
            <person name="Mangelson H."/>
            <person name="Liachko I."/>
            <person name="Sullivan S."/>
            <person name="Sone E.D."/>
            <person name="Koren S."/>
            <person name="Silverstein K.A.T."/>
            <person name="Beckman K.B."/>
            <person name="Gohl D.M."/>
        </authorList>
    </citation>
    <scope>NUCLEOTIDE SEQUENCE</scope>
    <source>
        <strain evidence="1">Duluth1</strain>
        <tissue evidence="1">Whole animal</tissue>
    </source>
</reference>
<dbReference type="Proteomes" id="UP000828390">
    <property type="component" value="Unassembled WGS sequence"/>
</dbReference>
<accession>A0A9D4F7N6</accession>